<evidence type="ECO:0000256" key="1">
    <source>
        <dbReference type="SAM" id="MobiDB-lite"/>
    </source>
</evidence>
<feature type="signal peptide" evidence="2">
    <location>
        <begin position="1"/>
        <end position="29"/>
    </location>
</feature>
<evidence type="ECO:0008006" key="5">
    <source>
        <dbReference type="Google" id="ProtNLM"/>
    </source>
</evidence>
<reference evidence="4" key="1">
    <citation type="journal article" date="2019" name="Int. J. Syst. Evol. Microbiol.">
        <title>The Global Catalogue of Microorganisms (GCM) 10K type strain sequencing project: providing services to taxonomists for standard genome sequencing and annotation.</title>
        <authorList>
            <consortium name="The Broad Institute Genomics Platform"/>
            <consortium name="The Broad Institute Genome Sequencing Center for Infectious Disease"/>
            <person name="Wu L."/>
            <person name="Ma J."/>
        </authorList>
    </citation>
    <scope>NUCLEOTIDE SEQUENCE [LARGE SCALE GENOMIC DNA]</scope>
    <source>
        <strain evidence="4">CGMCC 4.7382</strain>
    </source>
</reference>
<dbReference type="RefSeq" id="WP_379869270.1">
    <property type="nucleotide sequence ID" value="NZ_JBHTBH010000002.1"/>
</dbReference>
<organism evidence="3 4">
    <name type="scientific">Marinactinospora rubrisoli</name>
    <dbReference type="NCBI Taxonomy" id="2715399"/>
    <lineage>
        <taxon>Bacteria</taxon>
        <taxon>Bacillati</taxon>
        <taxon>Actinomycetota</taxon>
        <taxon>Actinomycetes</taxon>
        <taxon>Streptosporangiales</taxon>
        <taxon>Nocardiopsidaceae</taxon>
        <taxon>Marinactinospora</taxon>
    </lineage>
</organism>
<evidence type="ECO:0000313" key="3">
    <source>
        <dbReference type="EMBL" id="MFC7327111.1"/>
    </source>
</evidence>
<protein>
    <recommendedName>
        <fullName evidence="5">Secreted protein</fullName>
    </recommendedName>
</protein>
<keyword evidence="2" id="KW-0732">Signal</keyword>
<dbReference type="Proteomes" id="UP001596540">
    <property type="component" value="Unassembled WGS sequence"/>
</dbReference>
<dbReference type="EMBL" id="JBHTBH010000002">
    <property type="protein sequence ID" value="MFC7327111.1"/>
    <property type="molecule type" value="Genomic_DNA"/>
</dbReference>
<gene>
    <name evidence="3" type="ORF">ACFQRF_05095</name>
</gene>
<keyword evidence="4" id="KW-1185">Reference proteome</keyword>
<sequence>MRITLRRRFGALAAGLGLAAGTAFTVAPAEPRPGNSFTCDQVLVPPREESEEATGRGRCVADTPRPDPQGPGFITARVSGPTVQCVDVIGYHAPRYVRGEGCRTLAR</sequence>
<feature type="region of interest" description="Disordered" evidence="1">
    <location>
        <begin position="46"/>
        <end position="71"/>
    </location>
</feature>
<evidence type="ECO:0000313" key="4">
    <source>
        <dbReference type="Proteomes" id="UP001596540"/>
    </source>
</evidence>
<proteinExistence type="predicted"/>
<feature type="chain" id="PRO_5046321897" description="Secreted protein" evidence="2">
    <location>
        <begin position="30"/>
        <end position="107"/>
    </location>
</feature>
<comment type="caution">
    <text evidence="3">The sequence shown here is derived from an EMBL/GenBank/DDBJ whole genome shotgun (WGS) entry which is preliminary data.</text>
</comment>
<evidence type="ECO:0000256" key="2">
    <source>
        <dbReference type="SAM" id="SignalP"/>
    </source>
</evidence>
<name>A0ABW2KD04_9ACTN</name>
<accession>A0ABW2KD04</accession>